<dbReference type="EMBL" id="RXIC02000024">
    <property type="protein sequence ID" value="KAB1209049.1"/>
    <property type="molecule type" value="Genomic_DNA"/>
</dbReference>
<organism evidence="1 2">
    <name type="scientific">Morella rubra</name>
    <name type="common">Chinese bayberry</name>
    <dbReference type="NCBI Taxonomy" id="262757"/>
    <lineage>
        <taxon>Eukaryota</taxon>
        <taxon>Viridiplantae</taxon>
        <taxon>Streptophyta</taxon>
        <taxon>Embryophyta</taxon>
        <taxon>Tracheophyta</taxon>
        <taxon>Spermatophyta</taxon>
        <taxon>Magnoliopsida</taxon>
        <taxon>eudicotyledons</taxon>
        <taxon>Gunneridae</taxon>
        <taxon>Pentapetalae</taxon>
        <taxon>rosids</taxon>
        <taxon>fabids</taxon>
        <taxon>Fagales</taxon>
        <taxon>Myricaceae</taxon>
        <taxon>Morella</taxon>
    </lineage>
</organism>
<protein>
    <submittedName>
        <fullName evidence="1">Uncharacterized protein</fullName>
    </submittedName>
</protein>
<evidence type="ECO:0000313" key="1">
    <source>
        <dbReference type="EMBL" id="KAB1209049.1"/>
    </source>
</evidence>
<name>A0A6A1V870_9ROSI</name>
<comment type="caution">
    <text evidence="1">The sequence shown here is derived from an EMBL/GenBank/DDBJ whole genome shotgun (WGS) entry which is preliminary data.</text>
</comment>
<reference evidence="1 2" key="1">
    <citation type="journal article" date="2019" name="Plant Biotechnol. J.">
        <title>The red bayberry genome and genetic basis of sex determination.</title>
        <authorList>
            <person name="Jia H.M."/>
            <person name="Jia H.J."/>
            <person name="Cai Q.L."/>
            <person name="Wang Y."/>
            <person name="Zhao H.B."/>
            <person name="Yang W.F."/>
            <person name="Wang G.Y."/>
            <person name="Li Y.H."/>
            <person name="Zhan D.L."/>
            <person name="Shen Y.T."/>
            <person name="Niu Q.F."/>
            <person name="Chang L."/>
            <person name="Qiu J."/>
            <person name="Zhao L."/>
            <person name="Xie H.B."/>
            <person name="Fu W.Y."/>
            <person name="Jin J."/>
            <person name="Li X.W."/>
            <person name="Jiao Y."/>
            <person name="Zhou C.C."/>
            <person name="Tu T."/>
            <person name="Chai C.Y."/>
            <person name="Gao J.L."/>
            <person name="Fan L.J."/>
            <person name="van de Weg E."/>
            <person name="Wang J.Y."/>
            <person name="Gao Z.S."/>
        </authorList>
    </citation>
    <scope>NUCLEOTIDE SEQUENCE [LARGE SCALE GENOMIC DNA]</scope>
    <source>
        <tissue evidence="1">Leaves</tissue>
    </source>
</reference>
<gene>
    <name evidence="1" type="ORF">CJ030_MR6G025923</name>
</gene>
<accession>A0A6A1V870</accession>
<sequence>MSAVFNSCIKFDFFQVAVQDHHFRIDVVFVYLAWFLNSCSALDPMAWNTLFSHQTRF</sequence>
<dbReference type="AlphaFoldDB" id="A0A6A1V870"/>
<evidence type="ECO:0000313" key="2">
    <source>
        <dbReference type="Proteomes" id="UP000516437"/>
    </source>
</evidence>
<keyword evidence="2" id="KW-1185">Reference proteome</keyword>
<dbReference type="Proteomes" id="UP000516437">
    <property type="component" value="Chromosome 6"/>
</dbReference>
<proteinExistence type="predicted"/>